<evidence type="ECO:0000256" key="1">
    <source>
        <dbReference type="SAM" id="Phobius"/>
    </source>
</evidence>
<keyword evidence="1" id="KW-0812">Transmembrane</keyword>
<dbReference type="EMBL" id="CZQC01000066">
    <property type="protein sequence ID" value="CUS42427.1"/>
    <property type="molecule type" value="Genomic_DNA"/>
</dbReference>
<dbReference type="AlphaFoldDB" id="A0A160TG19"/>
<evidence type="ECO:0000313" key="2">
    <source>
        <dbReference type="EMBL" id="CUS42427.1"/>
    </source>
</evidence>
<accession>A0A160TG19</accession>
<organism evidence="2">
    <name type="scientific">hydrothermal vent metagenome</name>
    <dbReference type="NCBI Taxonomy" id="652676"/>
    <lineage>
        <taxon>unclassified sequences</taxon>
        <taxon>metagenomes</taxon>
        <taxon>ecological metagenomes</taxon>
    </lineage>
</organism>
<feature type="transmembrane region" description="Helical" evidence="1">
    <location>
        <begin position="194"/>
        <end position="224"/>
    </location>
</feature>
<dbReference type="InterPro" id="IPR010295">
    <property type="entry name" value="DUF898"/>
</dbReference>
<keyword evidence="1" id="KW-0472">Membrane</keyword>
<feature type="transmembrane region" description="Helical" evidence="1">
    <location>
        <begin position="288"/>
        <end position="310"/>
    </location>
</feature>
<feature type="transmembrane region" description="Helical" evidence="1">
    <location>
        <begin position="145"/>
        <end position="167"/>
    </location>
</feature>
<feature type="transmembrane region" description="Helical" evidence="1">
    <location>
        <begin position="82"/>
        <end position="98"/>
    </location>
</feature>
<feature type="transmembrane region" description="Helical" evidence="1">
    <location>
        <begin position="236"/>
        <end position="259"/>
    </location>
</feature>
<gene>
    <name evidence="2" type="ORF">MGWOODY_Tha192</name>
</gene>
<feature type="transmembrane region" description="Helical" evidence="1">
    <location>
        <begin position="104"/>
        <end position="125"/>
    </location>
</feature>
<reference evidence="2" key="1">
    <citation type="submission" date="2015-10" db="EMBL/GenBank/DDBJ databases">
        <authorList>
            <person name="Gilbert D.G."/>
        </authorList>
    </citation>
    <scope>NUCLEOTIDE SEQUENCE</scope>
</reference>
<dbReference type="Pfam" id="PF05987">
    <property type="entry name" value="DUF898"/>
    <property type="match status" value="1"/>
</dbReference>
<protein>
    <submittedName>
        <fullName evidence="2">Putative membrane protein</fullName>
    </submittedName>
</protein>
<proteinExistence type="predicted"/>
<keyword evidence="1" id="KW-1133">Transmembrane helix</keyword>
<name>A0A160TG19_9ZZZZ</name>
<sequence length="359" mass="39796">MTNPINGASIASAPSLPVQFSATKFGYFKLWHVNLLLSIVTLGIYSAWAKVRNTQYLYGHTQVDGHRLAYLATPLQILRGRFIAVIAFVALSTIANFFPIAGLILYGVLLLALPWLIIQGIRFTLHMTAYRNIRFSFTGTYTDALINFIVLPILSIFTLYLAMPWVMRRIQLFMMNNITFGGEKFSLNTSTGQYYLAALAAFLLSIAVIAIGATLIFSGVDFTAFKSEDPKASKQLILSIFLPLYGLMFLTGYLSMALFNAMIRNHVVNNLQVENVARFSSSVKVIPYMWLTVSNAIILIFTIGLGHPIALIRKLDYLSKCTQVQVLPKMNELINTVGNTDSAFGEEAAGLFDADVSLI</sequence>
<feature type="transmembrane region" description="Helical" evidence="1">
    <location>
        <begin position="30"/>
        <end position="48"/>
    </location>
</feature>